<evidence type="ECO:0000313" key="13">
    <source>
        <dbReference type="Proteomes" id="UP000030652"/>
    </source>
</evidence>
<accession>A0A0B0EQI2</accession>
<dbReference type="PANTHER" id="PTHR30071">
    <property type="entry name" value="HEME EXPORTER PROTEIN C"/>
    <property type="match status" value="1"/>
</dbReference>
<keyword evidence="8" id="KW-0793">Thylakoid</keyword>
<dbReference type="InterPro" id="IPR002541">
    <property type="entry name" value="Cyt_c_assembly"/>
</dbReference>
<comment type="subcellular location">
    <subcellularLocation>
        <location evidence="2">Membrane</location>
        <topology evidence="2">Multi-pass membrane protein</topology>
    </subcellularLocation>
</comment>
<dbReference type="PRINTS" id="PR01386">
    <property type="entry name" value="CCMCBIOGNSIS"/>
</dbReference>
<evidence type="ECO:0000256" key="8">
    <source>
        <dbReference type="ARBA" id="ARBA00023078"/>
    </source>
</evidence>
<feature type="transmembrane region" description="Helical" evidence="10">
    <location>
        <begin position="228"/>
        <end position="247"/>
    </location>
</feature>
<evidence type="ECO:0000256" key="4">
    <source>
        <dbReference type="ARBA" id="ARBA00016463"/>
    </source>
</evidence>
<keyword evidence="9 10" id="KW-0472">Membrane</keyword>
<comment type="function">
    <text evidence="1">Required for the export of heme to the periplasm for the biogenesis of c-type cytochromes.</text>
</comment>
<dbReference type="InterPro" id="IPR017562">
    <property type="entry name" value="Cyt_c_biogenesis_CcsA"/>
</dbReference>
<evidence type="ECO:0000256" key="10">
    <source>
        <dbReference type="SAM" id="Phobius"/>
    </source>
</evidence>
<feature type="transmembrane region" description="Helical" evidence="10">
    <location>
        <begin position="190"/>
        <end position="213"/>
    </location>
</feature>
<evidence type="ECO:0000256" key="5">
    <source>
        <dbReference type="ARBA" id="ARBA00022692"/>
    </source>
</evidence>
<feature type="transmembrane region" description="Helical" evidence="10">
    <location>
        <begin position="32"/>
        <end position="50"/>
    </location>
</feature>
<dbReference type="GO" id="GO:0015232">
    <property type="term" value="F:heme transmembrane transporter activity"/>
    <property type="evidence" value="ECO:0007669"/>
    <property type="project" value="InterPro"/>
</dbReference>
<proteinExistence type="inferred from homology"/>
<organism evidence="12 13">
    <name type="scientific">Candidatus Scalindua brodae</name>
    <dbReference type="NCBI Taxonomy" id="237368"/>
    <lineage>
        <taxon>Bacteria</taxon>
        <taxon>Pseudomonadati</taxon>
        <taxon>Planctomycetota</taxon>
        <taxon>Candidatus Brocadiia</taxon>
        <taxon>Candidatus Brocadiales</taxon>
        <taxon>Candidatus Scalinduaceae</taxon>
        <taxon>Candidatus Scalindua</taxon>
    </lineage>
</organism>
<feature type="transmembrane region" description="Helical" evidence="10">
    <location>
        <begin position="97"/>
        <end position="116"/>
    </location>
</feature>
<dbReference type="Proteomes" id="UP000030652">
    <property type="component" value="Unassembled WGS sequence"/>
</dbReference>
<keyword evidence="6" id="KW-0201">Cytochrome c-type biogenesis</keyword>
<dbReference type="eggNOG" id="COG0755">
    <property type="taxonomic scope" value="Bacteria"/>
</dbReference>
<name>A0A0B0EQI2_9BACT</name>
<keyword evidence="5 10" id="KW-0812">Transmembrane</keyword>
<dbReference type="GO" id="GO:0005886">
    <property type="term" value="C:plasma membrane"/>
    <property type="evidence" value="ECO:0007669"/>
    <property type="project" value="TreeGrafter"/>
</dbReference>
<dbReference type="AlphaFoldDB" id="A0A0B0EQI2"/>
<comment type="caution">
    <text evidence="12">The sequence shown here is derived from an EMBL/GenBank/DDBJ whole genome shotgun (WGS) entry which is preliminary data.</text>
</comment>
<dbReference type="EMBL" id="JRYO01000058">
    <property type="protein sequence ID" value="KHE93388.1"/>
    <property type="molecule type" value="Genomic_DNA"/>
</dbReference>
<dbReference type="GO" id="GO:0017004">
    <property type="term" value="P:cytochrome complex assembly"/>
    <property type="evidence" value="ECO:0007669"/>
    <property type="project" value="UniProtKB-KW"/>
</dbReference>
<evidence type="ECO:0000256" key="1">
    <source>
        <dbReference type="ARBA" id="ARBA00002442"/>
    </source>
</evidence>
<evidence type="ECO:0000256" key="7">
    <source>
        <dbReference type="ARBA" id="ARBA00022989"/>
    </source>
</evidence>
<feature type="domain" description="Cytochrome c assembly protein" evidence="11">
    <location>
        <begin position="62"/>
        <end position="278"/>
    </location>
</feature>
<feature type="transmembrane region" description="Helical" evidence="10">
    <location>
        <begin position="136"/>
        <end position="160"/>
    </location>
</feature>
<dbReference type="Pfam" id="PF01578">
    <property type="entry name" value="Cytochrom_C_asm"/>
    <property type="match status" value="1"/>
</dbReference>
<evidence type="ECO:0000313" key="12">
    <source>
        <dbReference type="EMBL" id="KHE93388.1"/>
    </source>
</evidence>
<evidence type="ECO:0000256" key="3">
    <source>
        <dbReference type="ARBA" id="ARBA00005840"/>
    </source>
</evidence>
<gene>
    <name evidence="12" type="ORF">SCABRO_00814</name>
</gene>
<protein>
    <recommendedName>
        <fullName evidence="4">Heme exporter protein C</fullName>
    </recommendedName>
</protein>
<feature type="transmembrane region" description="Helical" evidence="10">
    <location>
        <begin position="7"/>
        <end position="25"/>
    </location>
</feature>
<evidence type="ECO:0000256" key="9">
    <source>
        <dbReference type="ARBA" id="ARBA00023136"/>
    </source>
</evidence>
<evidence type="ECO:0000259" key="11">
    <source>
        <dbReference type="Pfam" id="PF01578"/>
    </source>
</evidence>
<dbReference type="PANTHER" id="PTHR30071:SF1">
    <property type="entry name" value="CYTOCHROME B_B6 PROTEIN-RELATED"/>
    <property type="match status" value="1"/>
</dbReference>
<evidence type="ECO:0000256" key="6">
    <source>
        <dbReference type="ARBA" id="ARBA00022748"/>
    </source>
</evidence>
<feature type="transmembrane region" description="Helical" evidence="10">
    <location>
        <begin position="70"/>
        <end position="90"/>
    </location>
</feature>
<sequence length="294" mass="33475">MEFMLKLTLYVYCAAIVVYIVREVWRANAMRWVAFGVLSCGFILNTILVLTRWAEANHAPMSDKFESFVFFAWSIALVYLIFELVTIFIVKVHESRIGIIGALQCVLIVWMIYAALQSDSTIKELPPALQSNWLVTHVICYFLSYAALSMSFSAAIVYLIHRGIFSGKQKEAVVDETGSQKKKDYSFDKLAYITVSIGFPFLTIGLITGSIWAKGAWGTYWGWDPKETWSLISWLVYLAYMHLPLMLPKTNIKKSFRPILLSIILLIAFPIVLFTFMGMHTLPTSSDSNHIYAE</sequence>
<dbReference type="InterPro" id="IPR003557">
    <property type="entry name" value="Cyt_c_biogenesis_CcmC"/>
</dbReference>
<keyword evidence="7 10" id="KW-1133">Transmembrane helix</keyword>
<dbReference type="GO" id="GO:0020037">
    <property type="term" value="F:heme binding"/>
    <property type="evidence" value="ECO:0007669"/>
    <property type="project" value="InterPro"/>
</dbReference>
<dbReference type="NCBIfam" id="TIGR03144">
    <property type="entry name" value="cytochr_II_ccsB"/>
    <property type="match status" value="1"/>
</dbReference>
<feature type="transmembrane region" description="Helical" evidence="10">
    <location>
        <begin position="259"/>
        <end position="279"/>
    </location>
</feature>
<comment type="similarity">
    <text evidence="3">Belongs to the CcmC/CycZ/HelC family.</text>
</comment>
<reference evidence="12 13" key="1">
    <citation type="submission" date="2014-10" db="EMBL/GenBank/DDBJ databases">
        <title>Draft genome of anammox bacterium scalindua brodae, obtained using differential coverage binning of sequence data from two enrichment reactors.</title>
        <authorList>
            <person name="Speth D.R."/>
            <person name="Russ L."/>
            <person name="Kartal B."/>
            <person name="Op den Camp H.J."/>
            <person name="Dutilh B.E."/>
            <person name="Jetten M.S."/>
        </authorList>
    </citation>
    <scope>NUCLEOTIDE SEQUENCE [LARGE SCALE GENOMIC DNA]</scope>
    <source>
        <strain evidence="12">RU1</strain>
    </source>
</reference>
<dbReference type="InterPro" id="IPR045062">
    <property type="entry name" value="Cyt_c_biogenesis_CcsA/CcmC"/>
</dbReference>
<evidence type="ECO:0000256" key="2">
    <source>
        <dbReference type="ARBA" id="ARBA00004141"/>
    </source>
</evidence>